<evidence type="ECO:0000313" key="3">
    <source>
        <dbReference type="Proteomes" id="UP001248581"/>
    </source>
</evidence>
<gene>
    <name evidence="2" type="ORF">RI845_08855</name>
</gene>
<dbReference type="Proteomes" id="UP001248581">
    <property type="component" value="Chromosome"/>
</dbReference>
<evidence type="ECO:0008006" key="4">
    <source>
        <dbReference type="Google" id="ProtNLM"/>
    </source>
</evidence>
<sequence length="249" mass="26689">MFIKTIILSALLTVSSVAAADDWKFGIGTGFFALNIDGDIGLNTGAGPVLTPLDLSSSDVSDLMESAFGFTGFAQKGKWKISYTVSHLELAGSETSELENSGESIATKLNFVADGLDVNVAYQFDNGFSAYAGVRNTTHEIDFDHNGPVHVIDRTVENDWTDAYVGVAYAMTIGTDKAWVTHIDAGAGGSEGSVTINTALAWQFSPSWAASIYAKHYSVEFEEGSIGDSDWYFYDSAEFGAGLGIMYSW</sequence>
<evidence type="ECO:0000313" key="2">
    <source>
        <dbReference type="EMBL" id="WNC70233.1"/>
    </source>
</evidence>
<name>A0ABY9TMY6_9GAMM</name>
<dbReference type="EMBL" id="CP134146">
    <property type="protein sequence ID" value="WNC70233.1"/>
    <property type="molecule type" value="Genomic_DNA"/>
</dbReference>
<protein>
    <recommendedName>
        <fullName evidence="4">Outer membrane protein beta-barrel domain-containing protein</fullName>
    </recommendedName>
</protein>
<feature type="signal peptide" evidence="1">
    <location>
        <begin position="1"/>
        <end position="20"/>
    </location>
</feature>
<feature type="chain" id="PRO_5045702094" description="Outer membrane protein beta-barrel domain-containing protein" evidence="1">
    <location>
        <begin position="21"/>
        <end position="249"/>
    </location>
</feature>
<reference evidence="3" key="1">
    <citation type="submission" date="2023-09" db="EMBL/GenBank/DDBJ databases">
        <authorList>
            <person name="Li S."/>
            <person name="Li X."/>
            <person name="Zhang C."/>
            <person name="Zhao Z."/>
        </authorList>
    </citation>
    <scope>NUCLEOTIDE SEQUENCE [LARGE SCALE GENOMIC DNA]</scope>
    <source>
        <strain evidence="3">SQ345</strain>
    </source>
</reference>
<evidence type="ECO:0000256" key="1">
    <source>
        <dbReference type="SAM" id="SignalP"/>
    </source>
</evidence>
<accession>A0ABY9TMY6</accession>
<keyword evidence="1" id="KW-0732">Signal</keyword>
<dbReference type="RefSeq" id="WP_348389374.1">
    <property type="nucleotide sequence ID" value="NZ_CP134146.1"/>
</dbReference>
<proteinExistence type="predicted"/>
<organism evidence="2 3">
    <name type="scientific">Thalassotalea nanhaiensis</name>
    <dbReference type="NCBI Taxonomy" id="3065648"/>
    <lineage>
        <taxon>Bacteria</taxon>
        <taxon>Pseudomonadati</taxon>
        <taxon>Pseudomonadota</taxon>
        <taxon>Gammaproteobacteria</taxon>
        <taxon>Alteromonadales</taxon>
        <taxon>Colwelliaceae</taxon>
        <taxon>Thalassotalea</taxon>
    </lineage>
</organism>
<keyword evidence="3" id="KW-1185">Reference proteome</keyword>